<dbReference type="GO" id="GO:0006298">
    <property type="term" value="P:mismatch repair"/>
    <property type="evidence" value="ECO:0007669"/>
    <property type="project" value="UniProtKB-UniRule"/>
</dbReference>
<dbReference type="InterPro" id="IPR036890">
    <property type="entry name" value="HATPase_C_sf"/>
</dbReference>
<dbReference type="Gene3D" id="3.30.230.10">
    <property type="match status" value="1"/>
</dbReference>
<dbReference type="InterPro" id="IPR020568">
    <property type="entry name" value="Ribosomal_Su5_D2-typ_SF"/>
</dbReference>
<dbReference type="CDD" id="cd16926">
    <property type="entry name" value="HATPase_MutL-MLH-PMS-like"/>
    <property type="match status" value="1"/>
</dbReference>
<dbReference type="Pfam" id="PF08676">
    <property type="entry name" value="MutL_C"/>
    <property type="match status" value="1"/>
</dbReference>
<dbReference type="InterPro" id="IPR020667">
    <property type="entry name" value="DNA_mismatch_repair_MutL"/>
</dbReference>
<reference evidence="6 7" key="2">
    <citation type="submission" date="2017-09" db="EMBL/GenBank/DDBJ databases">
        <title>The genome of whitefly Bemisia tabaci, a global crop pest, provides novel insights into virus transmission, host adaptation and insecticide resistance.</title>
        <authorList>
            <person name="Kaur N."/>
            <person name="Kliot A."/>
            <person name="Pinheiro P.V."/>
            <person name="Luan J."/>
            <person name="Zheng Y."/>
            <person name="Liu W."/>
            <person name="Sun H."/>
            <person name="Yang X."/>
            <person name="Xu Y."/>
            <person name="Luo Y."/>
            <person name="Kruse A."/>
            <person name="Fisher T.W."/>
            <person name="Nelson D.R."/>
            <person name="Elimelech M."/>
            <person name="MacCoss M."/>
            <person name="Johnson R."/>
            <person name="Cohen E."/>
            <person name="Hunter W.B."/>
            <person name="Brown J.K."/>
            <person name="Jander G."/>
            <person name="Cilia M."/>
            <person name="Douglas A.E."/>
            <person name="Ghanim M."/>
            <person name="Simmons A.M."/>
            <person name="Wintermantel W.M."/>
            <person name="Ling K.-S."/>
            <person name="Fei Z."/>
        </authorList>
    </citation>
    <scope>NUCLEOTIDE SEQUENCE [LARGE SCALE GENOMIC DNA]</scope>
    <source>
        <strain evidence="6 7">MEAM1</strain>
    </source>
</reference>
<dbReference type="InterPro" id="IPR014762">
    <property type="entry name" value="DNA_mismatch_repair_CS"/>
</dbReference>
<dbReference type="PROSITE" id="PS00058">
    <property type="entry name" value="DNA_MISMATCH_REPAIR_1"/>
    <property type="match status" value="1"/>
</dbReference>
<reference evidence="7" key="1">
    <citation type="submission" date="2016-06" db="EMBL/GenBank/DDBJ databases">
        <authorList>
            <person name="Chen W."/>
            <person name="Hasegawa D.K."/>
        </authorList>
    </citation>
    <scope>NUCLEOTIDE SEQUENCE [LARGE SCALE GENOMIC DNA]</scope>
    <source>
        <strain evidence="7">MEAM1</strain>
    </source>
</reference>
<dbReference type="GO" id="GO:0140664">
    <property type="term" value="F:ATP-dependent DNA damage sensor activity"/>
    <property type="evidence" value="ECO:0007669"/>
    <property type="project" value="InterPro"/>
</dbReference>
<proteinExistence type="inferred from homology"/>
<dbReference type="GO" id="GO:0030983">
    <property type="term" value="F:mismatched DNA binding"/>
    <property type="evidence" value="ECO:0007669"/>
    <property type="project" value="InterPro"/>
</dbReference>
<evidence type="ECO:0000256" key="3">
    <source>
        <dbReference type="ARBA" id="ARBA00022763"/>
    </source>
</evidence>
<evidence type="ECO:0000256" key="1">
    <source>
        <dbReference type="ARBA" id="ARBA00006082"/>
    </source>
</evidence>
<dbReference type="InterPro" id="IPR002099">
    <property type="entry name" value="MutL/Mlh/PMS"/>
</dbReference>
<dbReference type="OrthoDB" id="9763467at2"/>
<evidence type="ECO:0000313" key="7">
    <source>
        <dbReference type="Proteomes" id="UP000216438"/>
    </source>
</evidence>
<dbReference type="InterPro" id="IPR042121">
    <property type="entry name" value="MutL_C_regsub"/>
</dbReference>
<protein>
    <recommendedName>
        <fullName evidence="2 5">DNA mismatch repair protein MutL</fullName>
    </recommendedName>
</protein>
<dbReference type="InterPro" id="IPR038973">
    <property type="entry name" value="MutL/Mlh/Pms-like"/>
</dbReference>
<dbReference type="Gene3D" id="3.30.1370.100">
    <property type="entry name" value="MutL, C-terminal domain, regulatory subdomain"/>
    <property type="match status" value="1"/>
</dbReference>
<dbReference type="GO" id="GO:0016887">
    <property type="term" value="F:ATP hydrolysis activity"/>
    <property type="evidence" value="ECO:0007669"/>
    <property type="project" value="InterPro"/>
</dbReference>
<accession>A0A249E0A4</accession>
<dbReference type="Gene3D" id="3.30.565.10">
    <property type="entry name" value="Histidine kinase-like ATPase, C-terminal domain"/>
    <property type="match status" value="1"/>
</dbReference>
<dbReference type="PANTHER" id="PTHR10073">
    <property type="entry name" value="DNA MISMATCH REPAIR PROTEIN MLH, PMS, MUTL"/>
    <property type="match status" value="1"/>
</dbReference>
<sequence>MPIKILSPELANQIAAGEVVERPSSVVKELVENSLDAGATKMEIDIHRGGIERIRIYDNGVGISKDELPLALARHATNKIFSLEDLQSILSMGFRGEALASISSVSRLKLTSRTLEQKEAWQAYTEGREMNVAIKPASHPVGTTIEVLNLFYNTPARRKFLRTEKTEWQHIDEVVRRLALSRFDVAIDLSHNGKLLRQYGVAQSELQKERRLLRLCGASFLQHALTLSLESTGLSVKGWIADPHSPKINDIQYFYINRRIVRDRVVNHAVRQAYETISTGSNTPGYVLYLDMDPRQVDVNVHPAKQEVRFHQTRLVHDFIYQAITTALNHSTSSFFAPPADIKKIAPIPKQNRSAAGSNHYAEYDRGLNKNRILTKQACEASLSFYEAAQTEQEKTPFKKEMVRDENPNYFGRVLSIFSSCYALIEYRNNIALLSLPEAERLLKKAFLTPPSERSRIQPMLIPLKFKLEKTEIMAWERHQNLLTLMGVELVIEKNSALLRGISLELRTHNLQKLIPELLAYLSKHETLLPEHLADWLASQFDALHHEWTVSQAIQLLTDFERFCVESIKDPPEKLLQLIDMQPALAMLTHGKN</sequence>
<comment type="function">
    <text evidence="5">This protein is involved in the repair of mismatches in DNA. It is required for dam-dependent methyl-directed DNA mismatch repair. May act as a 'molecular matchmaker', a protein that promotes the formation of a stable complex between two or more DNA-binding proteins in an ATP-dependent manner without itself being part of a final effector complex.</text>
</comment>
<evidence type="ECO:0000313" key="6">
    <source>
        <dbReference type="EMBL" id="ASX26452.1"/>
    </source>
</evidence>
<name>A0A249E0A4_9ENTR</name>
<dbReference type="GO" id="GO:0032300">
    <property type="term" value="C:mismatch repair complex"/>
    <property type="evidence" value="ECO:0007669"/>
    <property type="project" value="InterPro"/>
</dbReference>
<dbReference type="InterPro" id="IPR037198">
    <property type="entry name" value="MutL_C_sf"/>
</dbReference>
<dbReference type="InterPro" id="IPR013507">
    <property type="entry name" value="DNA_mismatch_S5_2-like"/>
</dbReference>
<dbReference type="AlphaFoldDB" id="A0A249E0A4"/>
<dbReference type="SUPFAM" id="SSF54211">
    <property type="entry name" value="Ribosomal protein S5 domain 2-like"/>
    <property type="match status" value="1"/>
</dbReference>
<dbReference type="InterPro" id="IPR014790">
    <property type="entry name" value="MutL_C"/>
</dbReference>
<dbReference type="HAMAP" id="MF_00149">
    <property type="entry name" value="DNA_mis_repair"/>
    <property type="match status" value="1"/>
</dbReference>
<comment type="similarity">
    <text evidence="1 5">Belongs to the DNA mismatch repair MutL/HexB family.</text>
</comment>
<evidence type="ECO:0000256" key="4">
    <source>
        <dbReference type="ARBA" id="ARBA00023204"/>
    </source>
</evidence>
<gene>
    <name evidence="5" type="primary">mutL</name>
    <name evidence="6" type="ORF">BA171_05115</name>
</gene>
<keyword evidence="4 5" id="KW-0234">DNA repair</keyword>
<dbReference type="NCBIfam" id="TIGR00585">
    <property type="entry name" value="mutl"/>
    <property type="match status" value="1"/>
</dbReference>
<dbReference type="CDD" id="cd03482">
    <property type="entry name" value="MutL_Trans_MutL"/>
    <property type="match status" value="1"/>
</dbReference>
<dbReference type="FunFam" id="3.30.565.10:FF:000003">
    <property type="entry name" value="DNA mismatch repair endonuclease MutL"/>
    <property type="match status" value="1"/>
</dbReference>
<organism evidence="6 7">
    <name type="scientific">Candidatus Hamiltonella defensa</name>
    <name type="common">Bemisia tabaci</name>
    <dbReference type="NCBI Taxonomy" id="672795"/>
    <lineage>
        <taxon>Bacteria</taxon>
        <taxon>Pseudomonadati</taxon>
        <taxon>Pseudomonadota</taxon>
        <taxon>Gammaproteobacteria</taxon>
        <taxon>Enterobacterales</taxon>
        <taxon>Enterobacteriaceae</taxon>
        <taxon>aphid secondary symbionts</taxon>
        <taxon>Candidatus Williamhamiltonella</taxon>
    </lineage>
</organism>
<dbReference type="Gene3D" id="3.30.1540.20">
    <property type="entry name" value="MutL, C-terminal domain, dimerisation subdomain"/>
    <property type="match status" value="1"/>
</dbReference>
<dbReference type="SMART" id="SM00853">
    <property type="entry name" value="MutL_C"/>
    <property type="match status" value="1"/>
</dbReference>
<dbReference type="InterPro" id="IPR042120">
    <property type="entry name" value="MutL_C_dimsub"/>
</dbReference>
<dbReference type="RefSeq" id="WP_046493591.1">
    <property type="nucleotide sequence ID" value="NZ_CP016303.1"/>
</dbReference>
<dbReference type="Proteomes" id="UP000216438">
    <property type="component" value="Chromosome"/>
</dbReference>
<dbReference type="EMBL" id="CP016303">
    <property type="protein sequence ID" value="ASX26452.1"/>
    <property type="molecule type" value="Genomic_DNA"/>
</dbReference>
<dbReference type="Pfam" id="PF13589">
    <property type="entry name" value="HATPase_c_3"/>
    <property type="match status" value="1"/>
</dbReference>
<dbReference type="SMART" id="SM01340">
    <property type="entry name" value="DNA_mis_repair"/>
    <property type="match status" value="1"/>
</dbReference>
<dbReference type="SUPFAM" id="SSF118116">
    <property type="entry name" value="DNA mismatch repair protein MutL"/>
    <property type="match status" value="1"/>
</dbReference>
<keyword evidence="3 5" id="KW-0227">DNA damage</keyword>
<dbReference type="SUPFAM" id="SSF55874">
    <property type="entry name" value="ATPase domain of HSP90 chaperone/DNA topoisomerase II/histidine kinase"/>
    <property type="match status" value="1"/>
</dbReference>
<dbReference type="InterPro" id="IPR014721">
    <property type="entry name" value="Ribsml_uS5_D2-typ_fold_subgr"/>
</dbReference>
<dbReference type="Pfam" id="PF01119">
    <property type="entry name" value="DNA_mis_repair"/>
    <property type="match status" value="1"/>
</dbReference>
<evidence type="ECO:0000256" key="2">
    <source>
        <dbReference type="ARBA" id="ARBA00021975"/>
    </source>
</evidence>
<dbReference type="GO" id="GO:0005524">
    <property type="term" value="F:ATP binding"/>
    <property type="evidence" value="ECO:0007669"/>
    <property type="project" value="InterPro"/>
</dbReference>
<dbReference type="PANTHER" id="PTHR10073:SF12">
    <property type="entry name" value="DNA MISMATCH REPAIR PROTEIN MLH1"/>
    <property type="match status" value="1"/>
</dbReference>
<evidence type="ECO:0000256" key="5">
    <source>
        <dbReference type="HAMAP-Rule" id="MF_00149"/>
    </source>
</evidence>